<sequence>MIILERTVPEASPNARITYAPVYTYQDISDFYLQAIRHEYTCVQIGHGVHDVLSWNDRIPTFNTDAADIIRWGWRTIMNTYDCQTETFRPEFRHPFRSYNYADLHTWVCAQTASHIHPQEEFQYSGKSGDSGGPMECSGTFFAVTQGTVDEDYGGTSISTPIADTLLGNSAENRDIMLAHYDRIRRGVEERRHLHPPNHKEFQLFDQPLSQTSSKILHNILLMTTTTMFALLF</sequence>
<accession>A0A0A9XUZ1</accession>
<dbReference type="EMBL" id="GBHO01022520">
    <property type="protein sequence ID" value="JAG21084.1"/>
    <property type="molecule type" value="Transcribed_RNA"/>
</dbReference>
<reference evidence="2" key="2">
    <citation type="submission" date="2014-07" db="EMBL/GenBank/DDBJ databases">
        <authorList>
            <person name="Hull J."/>
        </authorList>
    </citation>
    <scope>NUCLEOTIDE SEQUENCE</scope>
</reference>
<name>A0A0A9XUZ1_LYGHE</name>
<protein>
    <submittedName>
        <fullName evidence="2">Vacuolar protein sorting-associated protein 33B</fullName>
    </submittedName>
</protein>
<evidence type="ECO:0000313" key="2">
    <source>
        <dbReference type="EMBL" id="JAG21085.1"/>
    </source>
</evidence>
<reference evidence="2" key="1">
    <citation type="journal article" date="2014" name="PLoS ONE">
        <title>Transcriptome-Based Identification of ABC Transporters in the Western Tarnished Plant Bug Lygus hesperus.</title>
        <authorList>
            <person name="Hull J.J."/>
            <person name="Chaney K."/>
            <person name="Geib S.M."/>
            <person name="Fabrick J.A."/>
            <person name="Brent C.S."/>
            <person name="Walsh D."/>
            <person name="Lavine L.C."/>
        </authorList>
    </citation>
    <scope>NUCLEOTIDE SEQUENCE</scope>
</reference>
<proteinExistence type="predicted"/>
<dbReference type="AlphaFoldDB" id="A0A0A9XUZ1"/>
<evidence type="ECO:0000313" key="1">
    <source>
        <dbReference type="EMBL" id="JAG21084.1"/>
    </source>
</evidence>
<organism evidence="2">
    <name type="scientific">Lygus hesperus</name>
    <name type="common">Western plant bug</name>
    <dbReference type="NCBI Taxonomy" id="30085"/>
    <lineage>
        <taxon>Eukaryota</taxon>
        <taxon>Metazoa</taxon>
        <taxon>Ecdysozoa</taxon>
        <taxon>Arthropoda</taxon>
        <taxon>Hexapoda</taxon>
        <taxon>Insecta</taxon>
        <taxon>Pterygota</taxon>
        <taxon>Neoptera</taxon>
        <taxon>Paraneoptera</taxon>
        <taxon>Hemiptera</taxon>
        <taxon>Heteroptera</taxon>
        <taxon>Panheteroptera</taxon>
        <taxon>Cimicomorpha</taxon>
        <taxon>Miridae</taxon>
        <taxon>Mirini</taxon>
        <taxon>Lygus</taxon>
    </lineage>
</organism>
<gene>
    <name evidence="2" type="primary">Vps33b_3</name>
    <name evidence="1" type="synonym">Vps33b_2</name>
    <name evidence="2" type="ORF">CM83_31627</name>
    <name evidence="1" type="ORF">CM83_31629</name>
</gene>
<dbReference type="EMBL" id="GBHO01022519">
    <property type="protein sequence ID" value="JAG21085.1"/>
    <property type="molecule type" value="Transcribed_RNA"/>
</dbReference>